<dbReference type="STRING" id="113562.SAMN04489716_2446"/>
<dbReference type="GO" id="GO:0003700">
    <property type="term" value="F:DNA-binding transcription factor activity"/>
    <property type="evidence" value="ECO:0007669"/>
    <property type="project" value="TreeGrafter"/>
</dbReference>
<dbReference type="PROSITE" id="PS50932">
    <property type="entry name" value="HTH_LACI_2"/>
    <property type="match status" value="1"/>
</dbReference>
<feature type="region of interest" description="Disordered" evidence="4">
    <location>
        <begin position="1"/>
        <end position="48"/>
    </location>
</feature>
<dbReference type="InterPro" id="IPR046335">
    <property type="entry name" value="LacI/GalR-like_sensor"/>
</dbReference>
<dbReference type="Pfam" id="PF13377">
    <property type="entry name" value="Peripla_BP_3"/>
    <property type="match status" value="1"/>
</dbReference>
<keyword evidence="7" id="KW-1185">Reference proteome</keyword>
<protein>
    <submittedName>
        <fullName evidence="6">Transcriptional regulator, LacI family</fullName>
    </submittedName>
</protein>
<organism evidence="6 7">
    <name type="scientific">Actinoplanes derwentensis</name>
    <dbReference type="NCBI Taxonomy" id="113562"/>
    <lineage>
        <taxon>Bacteria</taxon>
        <taxon>Bacillati</taxon>
        <taxon>Actinomycetota</taxon>
        <taxon>Actinomycetes</taxon>
        <taxon>Micromonosporales</taxon>
        <taxon>Micromonosporaceae</taxon>
        <taxon>Actinoplanes</taxon>
    </lineage>
</organism>
<dbReference type="PANTHER" id="PTHR30146:SF153">
    <property type="entry name" value="LACTOSE OPERON REPRESSOR"/>
    <property type="match status" value="1"/>
</dbReference>
<dbReference type="SUPFAM" id="SSF47413">
    <property type="entry name" value="lambda repressor-like DNA-binding domains"/>
    <property type="match status" value="1"/>
</dbReference>
<evidence type="ECO:0000256" key="1">
    <source>
        <dbReference type="ARBA" id="ARBA00023015"/>
    </source>
</evidence>
<keyword evidence="3" id="KW-0804">Transcription</keyword>
<feature type="domain" description="HTH lacI-type" evidence="5">
    <location>
        <begin position="148"/>
        <end position="202"/>
    </location>
</feature>
<dbReference type="Gene3D" id="1.10.260.40">
    <property type="entry name" value="lambda repressor-like DNA-binding domains"/>
    <property type="match status" value="1"/>
</dbReference>
<keyword evidence="1" id="KW-0805">Transcription regulation</keyword>
<evidence type="ECO:0000313" key="6">
    <source>
        <dbReference type="EMBL" id="SDT07941.1"/>
    </source>
</evidence>
<keyword evidence="2" id="KW-0238">DNA-binding</keyword>
<proteinExistence type="predicted"/>
<gene>
    <name evidence="6" type="ORF">SAMN04489716_2446</name>
</gene>
<dbReference type="CDD" id="cd01392">
    <property type="entry name" value="HTH_LacI"/>
    <property type="match status" value="1"/>
</dbReference>
<feature type="region of interest" description="Disordered" evidence="4">
    <location>
        <begin position="96"/>
        <end position="145"/>
    </location>
</feature>
<dbReference type="InterPro" id="IPR028082">
    <property type="entry name" value="Peripla_BP_I"/>
</dbReference>
<dbReference type="PANTHER" id="PTHR30146">
    <property type="entry name" value="LACI-RELATED TRANSCRIPTIONAL REPRESSOR"/>
    <property type="match status" value="1"/>
</dbReference>
<dbReference type="GO" id="GO:0000976">
    <property type="term" value="F:transcription cis-regulatory region binding"/>
    <property type="evidence" value="ECO:0007669"/>
    <property type="project" value="TreeGrafter"/>
</dbReference>
<feature type="compositionally biased region" description="Low complexity" evidence="4">
    <location>
        <begin position="125"/>
        <end position="137"/>
    </location>
</feature>
<evidence type="ECO:0000259" key="5">
    <source>
        <dbReference type="PROSITE" id="PS50932"/>
    </source>
</evidence>
<evidence type="ECO:0000256" key="2">
    <source>
        <dbReference type="ARBA" id="ARBA00023125"/>
    </source>
</evidence>
<dbReference type="AlphaFoldDB" id="A0A1H1XFJ5"/>
<accession>A0A1H1XFJ5</accession>
<dbReference type="EMBL" id="LT629758">
    <property type="protein sequence ID" value="SDT07941.1"/>
    <property type="molecule type" value="Genomic_DNA"/>
</dbReference>
<evidence type="ECO:0000313" key="7">
    <source>
        <dbReference type="Proteomes" id="UP000198688"/>
    </source>
</evidence>
<sequence>MLAVPHAHLRHGEQQKLRSRGARISCYGGSMEDSTASTRQPRGEIETLPSGSLRVRVYAGVDPITGKRIHLTETIPAGPDAQAEAEQIRDRLLAERDAKRRQRAAPTGQSPRHLRRTASGSDTETPQPATGAAPRAPGTRRGRRRGEMTVARIARLAGVSAPTVSKVLNGRSGVASETRRRVESVLREHEYRRPEMVVAAASVEVVFYGMQSNLAIEILHGVQRVVGLHKLAVGFTDVGSQAALGRSWAADLLARRPTGVITAHFDVAPEEHSLLAASGIPLVALDPTGQPSHDVPSVGATNWSGGIVATQHLLDLGHRDIAVISGPLDRLSGRARLEGARAALDSAGVGLDDRLVRLGLFSFADGLEHGEDLLTRPDRPTAVLCGNDLQALGVYEAARRHGLRIPEDLSVIGFDDIPNAQWCGPPLTTVRQPLADMGAAAGAMVLALAAGQRPEQPRVELATTLVVRESTAAPGRR</sequence>
<name>A0A1H1XFJ5_9ACTN</name>
<dbReference type="Gene3D" id="3.40.50.2300">
    <property type="match status" value="2"/>
</dbReference>
<dbReference type="InterPro" id="IPR000843">
    <property type="entry name" value="HTH_LacI"/>
</dbReference>
<dbReference type="SUPFAM" id="SSF53822">
    <property type="entry name" value="Periplasmic binding protein-like I"/>
    <property type="match status" value="1"/>
</dbReference>
<dbReference type="Pfam" id="PF00356">
    <property type="entry name" value="LacI"/>
    <property type="match status" value="1"/>
</dbReference>
<evidence type="ECO:0000256" key="3">
    <source>
        <dbReference type="ARBA" id="ARBA00023163"/>
    </source>
</evidence>
<reference evidence="6 7" key="1">
    <citation type="submission" date="2016-10" db="EMBL/GenBank/DDBJ databases">
        <authorList>
            <person name="de Groot N.N."/>
        </authorList>
    </citation>
    <scope>NUCLEOTIDE SEQUENCE [LARGE SCALE GENOMIC DNA]</scope>
    <source>
        <strain evidence="6 7">DSM 43941</strain>
    </source>
</reference>
<evidence type="ECO:0000256" key="4">
    <source>
        <dbReference type="SAM" id="MobiDB-lite"/>
    </source>
</evidence>
<dbReference type="InterPro" id="IPR010982">
    <property type="entry name" value="Lambda_DNA-bd_dom_sf"/>
</dbReference>
<dbReference type="SMART" id="SM00354">
    <property type="entry name" value="HTH_LACI"/>
    <property type="match status" value="1"/>
</dbReference>
<dbReference type="Proteomes" id="UP000198688">
    <property type="component" value="Chromosome I"/>
</dbReference>